<protein>
    <recommendedName>
        <fullName evidence="3">Transport-associated OB type 2 domain-containing protein</fullName>
    </recommendedName>
</protein>
<dbReference type="Gene3D" id="2.40.50.100">
    <property type="match status" value="1"/>
</dbReference>
<dbReference type="EMBL" id="VSSQ01077128">
    <property type="protein sequence ID" value="MPN27294.1"/>
    <property type="molecule type" value="Genomic_DNA"/>
</dbReference>
<dbReference type="InterPro" id="IPR008995">
    <property type="entry name" value="Mo/tungstate-bd_C_term_dom"/>
</dbReference>
<comment type="caution">
    <text evidence="2">The sequence shown here is derived from an EMBL/GenBank/DDBJ whole genome shotgun (WGS) entry which is preliminary data.</text>
</comment>
<dbReference type="SUPFAM" id="SSF50331">
    <property type="entry name" value="MOP-like"/>
    <property type="match status" value="2"/>
</dbReference>
<reference evidence="2" key="1">
    <citation type="submission" date="2019-08" db="EMBL/GenBank/DDBJ databases">
        <authorList>
            <person name="Kucharzyk K."/>
            <person name="Murdoch R.W."/>
            <person name="Higgins S."/>
            <person name="Loffler F."/>
        </authorList>
    </citation>
    <scope>NUCLEOTIDE SEQUENCE</scope>
</reference>
<name>A0A645GTE6_9ZZZZ</name>
<gene>
    <name evidence="2" type="ORF">SDC9_174725</name>
</gene>
<organism evidence="2">
    <name type="scientific">bioreactor metagenome</name>
    <dbReference type="NCBI Taxonomy" id="1076179"/>
    <lineage>
        <taxon>unclassified sequences</taxon>
        <taxon>metagenomes</taxon>
        <taxon>ecological metagenomes</taxon>
    </lineage>
</organism>
<sequence length="156" mass="15986">MPVPGTASTPGSGFRRGDGVVLETALGPVAGVWEDDTAAGPGARALALVDPAAVSLHREAPRGSPRNCWPIEVEGMEPRGGQLRVVARGVRSTSGATSSGSHDGGIRGGADVPEGGRDVRLAADITPAAAAELTVVPGRHLWFVVKAQQVRVYRGH</sequence>
<dbReference type="AlphaFoldDB" id="A0A645GTE6"/>
<evidence type="ECO:0008006" key="3">
    <source>
        <dbReference type="Google" id="ProtNLM"/>
    </source>
</evidence>
<proteinExistence type="predicted"/>
<accession>A0A645GTE6</accession>
<evidence type="ECO:0000313" key="2">
    <source>
        <dbReference type="EMBL" id="MPN27294.1"/>
    </source>
</evidence>
<feature type="region of interest" description="Disordered" evidence="1">
    <location>
        <begin position="93"/>
        <end position="112"/>
    </location>
</feature>
<evidence type="ECO:0000256" key="1">
    <source>
        <dbReference type="SAM" id="MobiDB-lite"/>
    </source>
</evidence>